<dbReference type="SUPFAM" id="SSF117281">
    <property type="entry name" value="Kelch motif"/>
    <property type="match status" value="1"/>
</dbReference>
<accession>A0ABM1Q8R7</accession>
<dbReference type="PANTHER" id="PTHR24414">
    <property type="entry name" value="F-BOX/KELCH-REPEAT PROTEIN SKIP4"/>
    <property type="match status" value="1"/>
</dbReference>
<evidence type="ECO:0000256" key="1">
    <source>
        <dbReference type="SAM" id="MobiDB-lite"/>
    </source>
</evidence>
<reference evidence="4" key="2">
    <citation type="submission" date="2025-08" db="UniProtKB">
        <authorList>
            <consortium name="RefSeq"/>
        </authorList>
    </citation>
    <scope>IDENTIFICATION</scope>
    <source>
        <tissue evidence="4">Leaf</tissue>
    </source>
</reference>
<sequence length="380" mass="42582">MVVISELSGGSNGGDPYKNPQEEEEVNLAPIPPRQIPELLIARTVALVRRSHYPRLSLISRTFRCVISSPGLYQRRLQLGLTEPVLYASIRFPHVSYKPSWYILTCNVPRMIKITSLPPMNPGSSVVSIGYKMYVIGGWIGLDHPVSSAFVMDCRFHTCDYLPSMRRARYRAAAGVIDRKIYVIGGCEEKRNAYDGWIEAFDVDNGLWWTVPDPFPENSNLPGGEFLTSVVMQNRIYIMDALCVLVYEPRHGTWQSCVHGSSKLMNFWSNPSCVIEDLLYSICLFKHPIVVFDPVEMVWSPVKGLDGLPDLRYSVCEMANVGGKLMVLGTSNTTYNDIWCIEITLERREGGEIWGKVDSKATVLISATSPSINLCCSVTV</sequence>
<protein>
    <submittedName>
        <fullName evidence="4">F-box/kelch-repeat protein At2g29780</fullName>
    </submittedName>
</protein>
<feature type="domain" description="FKB95-like N-terminal Kelch" evidence="2">
    <location>
        <begin position="109"/>
        <end position="364"/>
    </location>
</feature>
<dbReference type="GeneID" id="104700547"/>
<dbReference type="SMART" id="SM00612">
    <property type="entry name" value="Kelch"/>
    <property type="match status" value="2"/>
</dbReference>
<dbReference type="InterPro" id="IPR050354">
    <property type="entry name" value="F-box/kelch-repeat_ARATH"/>
</dbReference>
<evidence type="ECO:0000313" key="4">
    <source>
        <dbReference type="RefSeq" id="XP_019083155.1"/>
    </source>
</evidence>
<dbReference type="PANTHER" id="PTHR24414:SF65">
    <property type="entry name" value="F-BOX DOMAIN-CONTAINING PROTEIN"/>
    <property type="match status" value="1"/>
</dbReference>
<dbReference type="Proteomes" id="UP000694864">
    <property type="component" value="Chromosome 7"/>
</dbReference>
<reference evidence="3" key="1">
    <citation type="journal article" date="2014" name="Nat. Commun.">
        <title>The emerging biofuel crop Camelina sativa retains a highly undifferentiated hexaploid genome structure.</title>
        <authorList>
            <person name="Kagale S."/>
            <person name="Koh C."/>
            <person name="Nixon J."/>
            <person name="Bollina V."/>
            <person name="Clarke W.E."/>
            <person name="Tuteja R."/>
            <person name="Spillane C."/>
            <person name="Robinson S.J."/>
            <person name="Links M.G."/>
            <person name="Clarke C."/>
            <person name="Higgins E.E."/>
            <person name="Huebert T."/>
            <person name="Sharpe A.G."/>
            <person name="Parkin I.A."/>
        </authorList>
    </citation>
    <scope>NUCLEOTIDE SEQUENCE [LARGE SCALE GENOMIC DNA]</scope>
    <source>
        <strain evidence="3">cv. DH55</strain>
    </source>
</reference>
<gene>
    <name evidence="4" type="primary">LOC104700547</name>
</gene>
<evidence type="ECO:0000313" key="3">
    <source>
        <dbReference type="Proteomes" id="UP000694864"/>
    </source>
</evidence>
<organism evidence="3 4">
    <name type="scientific">Camelina sativa</name>
    <name type="common">False flax</name>
    <name type="synonym">Myagrum sativum</name>
    <dbReference type="NCBI Taxonomy" id="90675"/>
    <lineage>
        <taxon>Eukaryota</taxon>
        <taxon>Viridiplantae</taxon>
        <taxon>Streptophyta</taxon>
        <taxon>Embryophyta</taxon>
        <taxon>Tracheophyta</taxon>
        <taxon>Spermatophyta</taxon>
        <taxon>Magnoliopsida</taxon>
        <taxon>eudicotyledons</taxon>
        <taxon>Gunneridae</taxon>
        <taxon>Pentapetalae</taxon>
        <taxon>rosids</taxon>
        <taxon>malvids</taxon>
        <taxon>Brassicales</taxon>
        <taxon>Brassicaceae</taxon>
        <taxon>Camelineae</taxon>
        <taxon>Camelina</taxon>
    </lineage>
</organism>
<keyword evidence="3" id="KW-1185">Reference proteome</keyword>
<proteinExistence type="predicted"/>
<dbReference type="InterPro" id="IPR015915">
    <property type="entry name" value="Kelch-typ_b-propeller"/>
</dbReference>
<dbReference type="Pfam" id="PF25210">
    <property type="entry name" value="Kelch_FKB95"/>
    <property type="match status" value="1"/>
</dbReference>
<dbReference type="Gene3D" id="2.120.10.80">
    <property type="entry name" value="Kelch-type beta propeller"/>
    <property type="match status" value="1"/>
</dbReference>
<feature type="region of interest" description="Disordered" evidence="1">
    <location>
        <begin position="1"/>
        <end position="23"/>
    </location>
</feature>
<dbReference type="InterPro" id="IPR057499">
    <property type="entry name" value="Kelch_FKB95"/>
</dbReference>
<dbReference type="InterPro" id="IPR006652">
    <property type="entry name" value="Kelch_1"/>
</dbReference>
<evidence type="ECO:0000259" key="2">
    <source>
        <dbReference type="Pfam" id="PF25210"/>
    </source>
</evidence>
<name>A0ABM1Q8R7_CAMSA</name>
<dbReference type="RefSeq" id="XP_019083155.1">
    <property type="nucleotide sequence ID" value="XM_019227610.1"/>
</dbReference>